<keyword evidence="8 13" id="KW-0460">Magnesium</keyword>
<keyword evidence="6 13" id="KW-0548">Nucleotidyltransferase</keyword>
<dbReference type="Proteomes" id="UP000076532">
    <property type="component" value="Unassembled WGS sequence"/>
</dbReference>
<evidence type="ECO:0000256" key="13">
    <source>
        <dbReference type="RuleBase" id="RU365061"/>
    </source>
</evidence>
<dbReference type="PANTHER" id="PTHR12066">
    <property type="entry name" value="TELOMERASE REVERSE TRANSCRIPTASE"/>
    <property type="match status" value="1"/>
</dbReference>
<dbReference type="PRINTS" id="PR01365">
    <property type="entry name" value="TELOMERASERT"/>
</dbReference>
<reference evidence="15 16" key="1">
    <citation type="journal article" date="2016" name="Mol. Biol. Evol.">
        <title>Comparative Genomics of Early-Diverging Mushroom-Forming Fungi Provides Insights into the Origins of Lignocellulose Decay Capabilities.</title>
        <authorList>
            <person name="Nagy L.G."/>
            <person name="Riley R."/>
            <person name="Tritt A."/>
            <person name="Adam C."/>
            <person name="Daum C."/>
            <person name="Floudas D."/>
            <person name="Sun H."/>
            <person name="Yadav J.S."/>
            <person name="Pangilinan J."/>
            <person name="Larsson K.H."/>
            <person name="Matsuura K."/>
            <person name="Barry K."/>
            <person name="Labutti K."/>
            <person name="Kuo R."/>
            <person name="Ohm R.A."/>
            <person name="Bhattacharya S.S."/>
            <person name="Shirouzu T."/>
            <person name="Yoshinaga Y."/>
            <person name="Martin F.M."/>
            <person name="Grigoriev I.V."/>
            <person name="Hibbett D.S."/>
        </authorList>
    </citation>
    <scope>NUCLEOTIDE SEQUENCE [LARGE SCALE GENOMIC DNA]</scope>
    <source>
        <strain evidence="15 16">CBS 109695</strain>
    </source>
</reference>
<keyword evidence="10 13" id="KW-0695">RNA-directed DNA polymerase</keyword>
<evidence type="ECO:0000256" key="3">
    <source>
        <dbReference type="ARBA" id="ARBA00016182"/>
    </source>
</evidence>
<evidence type="ECO:0000256" key="2">
    <source>
        <dbReference type="ARBA" id="ARBA00012493"/>
    </source>
</evidence>
<dbReference type="SMART" id="SM00975">
    <property type="entry name" value="Telomerase_RBD"/>
    <property type="match status" value="1"/>
</dbReference>
<dbReference type="CDD" id="cd01648">
    <property type="entry name" value="TERT"/>
    <property type="match status" value="1"/>
</dbReference>
<dbReference type="InterPro" id="IPR049139">
    <property type="entry name" value="TERT_C"/>
</dbReference>
<dbReference type="EMBL" id="KV417537">
    <property type="protein sequence ID" value="KZP22725.1"/>
    <property type="molecule type" value="Genomic_DNA"/>
</dbReference>
<dbReference type="GO" id="GO:0000781">
    <property type="term" value="C:chromosome, telomeric region"/>
    <property type="evidence" value="ECO:0007669"/>
    <property type="project" value="UniProtKB-SubCell"/>
</dbReference>
<evidence type="ECO:0000256" key="7">
    <source>
        <dbReference type="ARBA" id="ARBA00022723"/>
    </source>
</evidence>
<dbReference type="GO" id="GO:0046872">
    <property type="term" value="F:metal ion binding"/>
    <property type="evidence" value="ECO:0007669"/>
    <property type="project" value="UniProtKB-KW"/>
</dbReference>
<dbReference type="PROSITE" id="PS50878">
    <property type="entry name" value="RT_POL"/>
    <property type="match status" value="1"/>
</dbReference>
<evidence type="ECO:0000256" key="5">
    <source>
        <dbReference type="ARBA" id="ARBA00022679"/>
    </source>
</evidence>
<dbReference type="AlphaFoldDB" id="A0A166L9R7"/>
<dbReference type="InterPro" id="IPR000477">
    <property type="entry name" value="RT_dom"/>
</dbReference>
<dbReference type="Gene3D" id="1.10.132.70">
    <property type="match status" value="1"/>
</dbReference>
<comment type="catalytic activity">
    <reaction evidence="12 13">
        <text>DNA(n) + a 2'-deoxyribonucleoside 5'-triphosphate = DNA(n+1) + diphosphate</text>
        <dbReference type="Rhea" id="RHEA:22508"/>
        <dbReference type="Rhea" id="RHEA-COMP:17339"/>
        <dbReference type="Rhea" id="RHEA-COMP:17340"/>
        <dbReference type="ChEBI" id="CHEBI:33019"/>
        <dbReference type="ChEBI" id="CHEBI:61560"/>
        <dbReference type="ChEBI" id="CHEBI:173112"/>
        <dbReference type="EC" id="2.7.7.49"/>
    </reaction>
</comment>
<dbReference type="GO" id="GO:0003720">
    <property type="term" value="F:telomerase activity"/>
    <property type="evidence" value="ECO:0007669"/>
    <property type="project" value="InterPro"/>
</dbReference>
<dbReference type="OrthoDB" id="289721at2759"/>
<dbReference type="Pfam" id="PF21399">
    <property type="entry name" value="TERT_C"/>
    <property type="match status" value="1"/>
</dbReference>
<keyword evidence="4 13" id="KW-0158">Chromosome</keyword>
<evidence type="ECO:0000256" key="6">
    <source>
        <dbReference type="ARBA" id="ARBA00022695"/>
    </source>
</evidence>
<keyword evidence="16" id="KW-1185">Reference proteome</keyword>
<evidence type="ECO:0000256" key="9">
    <source>
        <dbReference type="ARBA" id="ARBA00022895"/>
    </source>
</evidence>
<dbReference type="GO" id="GO:0070034">
    <property type="term" value="F:telomerase RNA binding"/>
    <property type="evidence" value="ECO:0007669"/>
    <property type="project" value="TreeGrafter"/>
</dbReference>
<dbReference type="InterPro" id="IPR021891">
    <property type="entry name" value="Telomerase_RBD"/>
</dbReference>
<comment type="similarity">
    <text evidence="1 13">Belongs to the reverse transcriptase family. Telomerase subfamily.</text>
</comment>
<dbReference type="STRING" id="436010.A0A166L9R7"/>
<evidence type="ECO:0000313" key="16">
    <source>
        <dbReference type="Proteomes" id="UP000076532"/>
    </source>
</evidence>
<dbReference type="GO" id="GO:0042162">
    <property type="term" value="F:telomeric DNA binding"/>
    <property type="evidence" value="ECO:0007669"/>
    <property type="project" value="TreeGrafter"/>
</dbReference>
<dbReference type="GO" id="GO:0007004">
    <property type="term" value="P:telomere maintenance via telomerase"/>
    <property type="evidence" value="ECO:0007669"/>
    <property type="project" value="TreeGrafter"/>
</dbReference>
<sequence>MADILNRIYPSYLRKPKVNPVQYVDPDPKVQAEHARHLAKYVFPRQYGLSSVFHVSAPQSKFVAVPIPHFSDREKEIKAKGSVKTPKRLKETLSLLEKLIWRHGKCAYKALRDKSCSSKVCDVTPALELRCWPISQAVKPSKVKPRFAEFTCSHTEVYRYAVLVTDAVIPKAFWGSTRNTKLVLRHIKDFISSRRYETPTLHHILQNFSTADCEWLMPAGIGMQKQSRVSVTDALKRRELLEEFMYWYFSSFLLPLLKTTFYITESSAFRNQVLYFRHDDWDILCAPLIERLTSETFEKITESEAIELLRQRRLGFSFVRLLPKETGVRPIVNLRKRKSAPSQSRPNLLGASVFGTNEFYAKLKAFKNGLLTNHSGNLPKLYFVKLDVQACFDTIEQGKLLRILRDLIAEDAYLIQRYGQISSVLGKIQRKYVKMACPEDDQPHFLEYAAELAHVLRNTIFVDQVIYPSVKRDEVLRLLEEHITENIVKIGKDYYRQMIGIPQGSVLSTLLCSFFYGDLEVKTFKFNEDPGSVLLRHVDDYLLVTTSLPKAQNFLQTMNRGHPEYGCIIAQDKTLTNFDNGAHVMNVTDPHQLKFPWCGYSIDMQNLSISVDYARYQGNCLQDSLTVEKGKRSGAAFIHKMIQQVKLRSHIIYSDSGLNTEQTIYLNVYQNFVLTAMKMHPPQVRPFPASFKGFSAAVPFAGKGRTRLHGPYSFLTPRRTLYEWKQSEDPPTVHPDSLS</sequence>
<evidence type="ECO:0000256" key="12">
    <source>
        <dbReference type="ARBA" id="ARBA00048173"/>
    </source>
</evidence>
<evidence type="ECO:0000256" key="10">
    <source>
        <dbReference type="ARBA" id="ARBA00022918"/>
    </source>
</evidence>
<protein>
    <recommendedName>
        <fullName evidence="3 13">Telomerase reverse transcriptase</fullName>
        <ecNumber evidence="2 13">2.7.7.49</ecNumber>
    </recommendedName>
    <alternativeName>
        <fullName evidence="13">Telomerase catalytic subunit</fullName>
    </alternativeName>
</protein>
<keyword evidence="7 13" id="KW-0479">Metal-binding</keyword>
<comment type="subcellular location">
    <subcellularLocation>
        <location evidence="13">Nucleus</location>
    </subcellularLocation>
    <subcellularLocation>
        <location evidence="13">Chromosome</location>
        <location evidence="13">Telomere</location>
    </subcellularLocation>
</comment>
<comment type="function">
    <text evidence="13">Telomerase is a ribonucleoprotein enzyme essential for the replication of chromosome termini in most eukaryotes. It elongates telomeres. It is a reverse transcriptase that adds simple sequence repeats to chromosome ends by copying a template sequence within the RNA component of the enzyme.</text>
</comment>
<dbReference type="GO" id="GO:0000333">
    <property type="term" value="C:telomerase catalytic core complex"/>
    <property type="evidence" value="ECO:0007669"/>
    <property type="project" value="TreeGrafter"/>
</dbReference>
<accession>A0A166L9R7</accession>
<evidence type="ECO:0000256" key="4">
    <source>
        <dbReference type="ARBA" id="ARBA00022454"/>
    </source>
</evidence>
<evidence type="ECO:0000313" key="15">
    <source>
        <dbReference type="EMBL" id="KZP22725.1"/>
    </source>
</evidence>
<feature type="domain" description="Reverse transcriptase" evidence="14">
    <location>
        <begin position="303"/>
        <end position="602"/>
    </location>
</feature>
<dbReference type="PANTHER" id="PTHR12066:SF0">
    <property type="entry name" value="TELOMERASE REVERSE TRANSCRIPTASE"/>
    <property type="match status" value="1"/>
</dbReference>
<evidence type="ECO:0000256" key="1">
    <source>
        <dbReference type="ARBA" id="ARBA00008001"/>
    </source>
</evidence>
<dbReference type="InterPro" id="IPR003545">
    <property type="entry name" value="Telomerase_RT"/>
</dbReference>
<keyword evidence="11 13" id="KW-0539">Nucleus</keyword>
<dbReference type="EC" id="2.7.7.49" evidence="2 13"/>
<name>A0A166L9R7_9AGAM</name>
<evidence type="ECO:0000259" key="14">
    <source>
        <dbReference type="PROSITE" id="PS50878"/>
    </source>
</evidence>
<evidence type="ECO:0000256" key="11">
    <source>
        <dbReference type="ARBA" id="ARBA00023242"/>
    </source>
</evidence>
<organism evidence="15 16">
    <name type="scientific">Athelia psychrophila</name>
    <dbReference type="NCBI Taxonomy" id="1759441"/>
    <lineage>
        <taxon>Eukaryota</taxon>
        <taxon>Fungi</taxon>
        <taxon>Dikarya</taxon>
        <taxon>Basidiomycota</taxon>
        <taxon>Agaricomycotina</taxon>
        <taxon>Agaricomycetes</taxon>
        <taxon>Agaricomycetidae</taxon>
        <taxon>Atheliales</taxon>
        <taxon>Atheliaceae</taxon>
        <taxon>Athelia</taxon>
    </lineage>
</organism>
<keyword evidence="9 13" id="KW-0779">Telomere</keyword>
<proteinExistence type="inferred from homology"/>
<dbReference type="Gene3D" id="1.10.357.90">
    <property type="match status" value="1"/>
</dbReference>
<dbReference type="Pfam" id="PF12009">
    <property type="entry name" value="Telomerase_RBD"/>
    <property type="match status" value="1"/>
</dbReference>
<dbReference type="Gene3D" id="3.30.70.2630">
    <property type="match status" value="1"/>
</dbReference>
<keyword evidence="5 13" id="KW-0808">Transferase</keyword>
<gene>
    <name evidence="15" type="ORF">FIBSPDRAFT_910389</name>
</gene>
<evidence type="ECO:0000256" key="8">
    <source>
        <dbReference type="ARBA" id="ARBA00022842"/>
    </source>
</evidence>